<feature type="repeat" description="PPR" evidence="3">
    <location>
        <begin position="231"/>
        <end position="265"/>
    </location>
</feature>
<feature type="repeat" description="PPR" evidence="3">
    <location>
        <begin position="303"/>
        <end position="337"/>
    </location>
</feature>
<feature type="repeat" description="PPR" evidence="3">
    <location>
        <begin position="439"/>
        <end position="473"/>
    </location>
</feature>
<dbReference type="AlphaFoldDB" id="A0AAV8CCJ9"/>
<dbReference type="Pfam" id="PF01535">
    <property type="entry name" value="PPR"/>
    <property type="match status" value="5"/>
</dbReference>
<dbReference type="Pfam" id="PF12854">
    <property type="entry name" value="PPR_1"/>
    <property type="match status" value="2"/>
</dbReference>
<feature type="compositionally biased region" description="Basic residues" evidence="4">
    <location>
        <begin position="18"/>
        <end position="28"/>
    </location>
</feature>
<feature type="repeat" description="PPR" evidence="3">
    <location>
        <begin position="404"/>
        <end position="438"/>
    </location>
</feature>
<protein>
    <submittedName>
        <fullName evidence="6">Pentatricopeptide repeat-containing protein</fullName>
    </submittedName>
</protein>
<organism evidence="6 7">
    <name type="scientific">Rhynchospora pubera</name>
    <dbReference type="NCBI Taxonomy" id="906938"/>
    <lineage>
        <taxon>Eukaryota</taxon>
        <taxon>Viridiplantae</taxon>
        <taxon>Streptophyta</taxon>
        <taxon>Embryophyta</taxon>
        <taxon>Tracheophyta</taxon>
        <taxon>Spermatophyta</taxon>
        <taxon>Magnoliopsida</taxon>
        <taxon>Liliopsida</taxon>
        <taxon>Poales</taxon>
        <taxon>Cyperaceae</taxon>
        <taxon>Cyperoideae</taxon>
        <taxon>Rhynchosporeae</taxon>
        <taxon>Rhynchospora</taxon>
    </lineage>
</organism>
<dbReference type="PANTHER" id="PTHR47926">
    <property type="entry name" value="PENTATRICOPEPTIDE REPEAT-CONTAINING PROTEIN"/>
    <property type="match status" value="1"/>
</dbReference>
<dbReference type="GO" id="GO:0009451">
    <property type="term" value="P:RNA modification"/>
    <property type="evidence" value="ECO:0007669"/>
    <property type="project" value="InterPro"/>
</dbReference>
<evidence type="ECO:0000256" key="3">
    <source>
        <dbReference type="PROSITE-ProRule" id="PRU00708"/>
    </source>
</evidence>
<dbReference type="Pfam" id="PF13041">
    <property type="entry name" value="PPR_2"/>
    <property type="match status" value="4"/>
</dbReference>
<evidence type="ECO:0000256" key="2">
    <source>
        <dbReference type="ARBA" id="ARBA00022946"/>
    </source>
</evidence>
<dbReference type="InterPro" id="IPR032867">
    <property type="entry name" value="DYW_dom"/>
</dbReference>
<feature type="repeat" description="PPR" evidence="3">
    <location>
        <begin position="266"/>
        <end position="302"/>
    </location>
</feature>
<evidence type="ECO:0000313" key="6">
    <source>
        <dbReference type="EMBL" id="KAJ4752926.1"/>
    </source>
</evidence>
<evidence type="ECO:0000256" key="4">
    <source>
        <dbReference type="SAM" id="MobiDB-lite"/>
    </source>
</evidence>
<sequence>MFSLSLSPMEKSLSTCKPKPKVYSKPRKQGAPFSLDARLLELSSHGKLNEAIFILQQSDSVKPKTYISLLQSCADLGSIELGRKLHSCARLLPGTNCAVETKMVSMFAKCGSLEYARKLFDKMPKRTLITWSVMIGAYVREERWDEAVDLFYLMMREGVIPDSFLLPRIVQACASIGDCKTAQLLHSIAEKKGFLDPTVDTHVANSILAMYFKCGKVKDGRKFFEKMSYRNLVSWNSVISGLSQHGLREEAIRVFDLLISEGLKPDIFTWNIYLSNFSKFENVSLKFATDLITKMENQGISPDVFSWTSLVSGFVQSGKCRDALQLFDEMLKSKVEPNSMTIACVISACAKLKWLSTGKLLHSYSIRKGIDKSVLLANSLIDMYAKCMMLEEAQKVFDKMSDRDVVSWNSIIGGYAQARFYSKAFELFSLMDKFGFQRNAVTWNAIISGLFQNGEVDGALELLSKMEASGVTRNLASWNTIIAGMVQNGYFDEALNIFRQMQRVPVRPNSVTYLSIVPALENLVCSSKVREMHGFMIRTGLEYVCTPVTNALINAYSKSGNLNSALALFNLLSIRTQISWNCIIGSCVFHGDACTALKLFSEMRKHGVLPNHTTLSSVITAYGLEGLVREGEELFSSMSEQYGVNPNCHHYASMINLYCLADRLNDAQNLFHRMPIEPDKEVWDALLKAAGMNSDLEFTTHIAENLLKVEPWDLRTQKLLSNLYNLAGNLKNPFAPSKEGSSHGRCYTEVWNNVYGFPTGDLHLKTKLGELIEVAIDSALELSQVSSLLDYEEVREENGRVHSEKEAIAFQILNSTRKVIRIIKNGRVCTHCHAFAKWVCKLHNREIFIKDSSRLHRFNDGECSCRDYW</sequence>
<comment type="caution">
    <text evidence="6">The sequence shown here is derived from an EMBL/GenBank/DDBJ whole genome shotgun (WGS) entry which is preliminary data.</text>
</comment>
<dbReference type="PROSITE" id="PS51375">
    <property type="entry name" value="PPR"/>
    <property type="match status" value="9"/>
</dbReference>
<dbReference type="GO" id="GO:0099402">
    <property type="term" value="P:plant organ development"/>
    <property type="evidence" value="ECO:0007669"/>
    <property type="project" value="UniProtKB-ARBA"/>
</dbReference>
<dbReference type="InterPro" id="IPR011990">
    <property type="entry name" value="TPR-like_helical_dom_sf"/>
</dbReference>
<dbReference type="EMBL" id="JAMFTS010000005">
    <property type="protein sequence ID" value="KAJ4752926.1"/>
    <property type="molecule type" value="Genomic_DNA"/>
</dbReference>
<evidence type="ECO:0000313" key="7">
    <source>
        <dbReference type="Proteomes" id="UP001140206"/>
    </source>
</evidence>
<dbReference type="NCBIfam" id="TIGR00756">
    <property type="entry name" value="PPR"/>
    <property type="match status" value="8"/>
</dbReference>
<gene>
    <name evidence="6" type="ORF">LUZ62_087331</name>
</gene>
<dbReference type="FunFam" id="1.25.40.10:FF:000158">
    <property type="entry name" value="pentatricopeptide repeat-containing protein At2g33680"/>
    <property type="match status" value="1"/>
</dbReference>
<dbReference type="PANTHER" id="PTHR47926:SF369">
    <property type="entry name" value="DYW DOMAIN-CONTAINING PROTEIN"/>
    <property type="match status" value="1"/>
</dbReference>
<reference evidence="6" key="1">
    <citation type="submission" date="2022-08" db="EMBL/GenBank/DDBJ databases">
        <authorList>
            <person name="Marques A."/>
        </authorList>
    </citation>
    <scope>NUCLEOTIDE SEQUENCE</scope>
    <source>
        <strain evidence="6">RhyPub2mFocal</strain>
        <tissue evidence="6">Leaves</tissue>
    </source>
</reference>
<dbReference type="InterPro" id="IPR002885">
    <property type="entry name" value="PPR_rpt"/>
</dbReference>
<feature type="repeat" description="PPR" evidence="3">
    <location>
        <begin position="474"/>
        <end position="508"/>
    </location>
</feature>
<keyword evidence="1" id="KW-0677">Repeat</keyword>
<evidence type="ECO:0000259" key="5">
    <source>
        <dbReference type="Pfam" id="PF14432"/>
    </source>
</evidence>
<feature type="repeat" description="PPR" evidence="3">
    <location>
        <begin position="576"/>
        <end position="610"/>
    </location>
</feature>
<name>A0AAV8CCJ9_9POAL</name>
<proteinExistence type="predicted"/>
<dbReference type="GO" id="GO:0003723">
    <property type="term" value="F:RNA binding"/>
    <property type="evidence" value="ECO:0007669"/>
    <property type="project" value="InterPro"/>
</dbReference>
<keyword evidence="7" id="KW-1185">Reference proteome</keyword>
<dbReference type="GO" id="GO:0008270">
    <property type="term" value="F:zinc ion binding"/>
    <property type="evidence" value="ECO:0007669"/>
    <property type="project" value="InterPro"/>
</dbReference>
<dbReference type="FunFam" id="1.25.40.10:FF:000073">
    <property type="entry name" value="Pentatricopeptide repeat-containing protein chloroplastic"/>
    <property type="match status" value="1"/>
</dbReference>
<accession>A0AAV8CCJ9</accession>
<evidence type="ECO:0000256" key="1">
    <source>
        <dbReference type="ARBA" id="ARBA00022737"/>
    </source>
</evidence>
<feature type="domain" description="DYW" evidence="5">
    <location>
        <begin position="798"/>
        <end position="869"/>
    </location>
</feature>
<dbReference type="InterPro" id="IPR046960">
    <property type="entry name" value="PPR_At4g14850-like_plant"/>
</dbReference>
<feature type="region of interest" description="Disordered" evidence="4">
    <location>
        <begin position="1"/>
        <end position="28"/>
    </location>
</feature>
<dbReference type="Pfam" id="PF14432">
    <property type="entry name" value="DYW_deaminase"/>
    <property type="match status" value="1"/>
</dbReference>
<dbReference type="Gene3D" id="1.25.40.10">
    <property type="entry name" value="Tetratricopeptide repeat domain"/>
    <property type="match status" value="5"/>
</dbReference>
<feature type="repeat" description="PPR" evidence="3">
    <location>
        <begin position="127"/>
        <end position="161"/>
    </location>
</feature>
<feature type="repeat" description="PPR" evidence="3">
    <location>
        <begin position="373"/>
        <end position="403"/>
    </location>
</feature>
<dbReference type="Proteomes" id="UP001140206">
    <property type="component" value="Chromosome 5"/>
</dbReference>
<keyword evidence="2" id="KW-0809">Transit peptide</keyword>